<dbReference type="CDD" id="cd01647">
    <property type="entry name" value="RT_LTR"/>
    <property type="match status" value="1"/>
</dbReference>
<proteinExistence type="predicted"/>
<organism evidence="2 3">
    <name type="scientific">Hypsizygus marmoreus</name>
    <name type="common">White beech mushroom</name>
    <name type="synonym">Agaricus marmoreus</name>
    <dbReference type="NCBI Taxonomy" id="39966"/>
    <lineage>
        <taxon>Eukaryota</taxon>
        <taxon>Fungi</taxon>
        <taxon>Dikarya</taxon>
        <taxon>Basidiomycota</taxon>
        <taxon>Agaricomycotina</taxon>
        <taxon>Agaricomycetes</taxon>
        <taxon>Agaricomycetidae</taxon>
        <taxon>Agaricales</taxon>
        <taxon>Tricholomatineae</taxon>
        <taxon>Lyophyllaceae</taxon>
        <taxon>Hypsizygus</taxon>
    </lineage>
</organism>
<feature type="domain" description="Reverse transcriptase" evidence="1">
    <location>
        <begin position="161"/>
        <end position="342"/>
    </location>
</feature>
<dbReference type="Gene3D" id="3.10.10.10">
    <property type="entry name" value="HIV Type 1 Reverse Transcriptase, subunit A, domain 1"/>
    <property type="match status" value="1"/>
</dbReference>
<name>A0A369KG45_HYPMA</name>
<sequence length="347" mass="39146">MALTALADNNENLTTVNAIGEVRADDFKIDRGENQSPRVVEPFAETRVEEIIKLIDIGPDLNEDQRNRYKHKLNIPPETTFPTRINQRPITEAQKSWFNTILDDMENSHIIQKVPGTFIKNLSSTNLAPKEAGKTGLTHTEILRSINTECIRHGLPPFWEEAIEPGETNEALLEAVEGEAPHQTKTKWRVCHAFNALNKATQVLPFPAGDLKAKQEYAVGHRWASVIDFAAGYYAVPLDDDSVPYAAFYVEGRGYYVYLRMPFGLTGAPATFCEMVSIALDDMIGHELVNWMDDICIPGDDFEKKLGHLHKFFERCRTKKLSLAPSKTKLFQTDVLFAGAMRRHNNC</sequence>
<keyword evidence="3" id="KW-1185">Reference proteome</keyword>
<dbReference type="SUPFAM" id="SSF56672">
    <property type="entry name" value="DNA/RNA polymerases"/>
    <property type="match status" value="1"/>
</dbReference>
<dbReference type="InterPro" id="IPR053134">
    <property type="entry name" value="RNA-dir_DNA_polymerase"/>
</dbReference>
<dbReference type="EMBL" id="LUEZ02000004">
    <property type="protein sequence ID" value="RDB30753.1"/>
    <property type="molecule type" value="Genomic_DNA"/>
</dbReference>
<dbReference type="InterPro" id="IPR043128">
    <property type="entry name" value="Rev_trsase/Diguanyl_cyclase"/>
</dbReference>
<dbReference type="PROSITE" id="PS50878">
    <property type="entry name" value="RT_POL"/>
    <property type="match status" value="1"/>
</dbReference>
<protein>
    <recommendedName>
        <fullName evidence="1">Reverse transcriptase domain-containing protein</fullName>
    </recommendedName>
</protein>
<dbReference type="STRING" id="39966.A0A369KG45"/>
<dbReference type="InParanoid" id="A0A369KG45"/>
<dbReference type="Gene3D" id="3.30.70.270">
    <property type="match status" value="1"/>
</dbReference>
<dbReference type="AlphaFoldDB" id="A0A369KG45"/>
<reference evidence="2" key="1">
    <citation type="submission" date="2018-04" db="EMBL/GenBank/DDBJ databases">
        <title>Whole genome sequencing of Hypsizygus marmoreus.</title>
        <authorList>
            <person name="Choi I.-G."/>
            <person name="Min B."/>
            <person name="Kim J.-G."/>
            <person name="Kim S."/>
            <person name="Oh Y.-L."/>
            <person name="Kong W.-S."/>
            <person name="Park H."/>
            <person name="Jeong J."/>
            <person name="Song E.-S."/>
        </authorList>
    </citation>
    <scope>NUCLEOTIDE SEQUENCE [LARGE SCALE GENOMIC DNA]</scope>
    <source>
        <strain evidence="2">51987-8</strain>
    </source>
</reference>
<evidence type="ECO:0000313" key="2">
    <source>
        <dbReference type="EMBL" id="RDB30753.1"/>
    </source>
</evidence>
<evidence type="ECO:0000313" key="3">
    <source>
        <dbReference type="Proteomes" id="UP000076154"/>
    </source>
</evidence>
<gene>
    <name evidence="2" type="ORF">Hypma_006000</name>
</gene>
<dbReference type="Pfam" id="PF00078">
    <property type="entry name" value="RVT_1"/>
    <property type="match status" value="1"/>
</dbReference>
<dbReference type="InterPro" id="IPR000477">
    <property type="entry name" value="RT_dom"/>
</dbReference>
<dbReference type="InterPro" id="IPR043502">
    <property type="entry name" value="DNA/RNA_pol_sf"/>
</dbReference>
<accession>A0A369KG45</accession>
<dbReference type="PANTHER" id="PTHR24559:SF444">
    <property type="entry name" value="REVERSE TRANSCRIPTASE DOMAIN-CONTAINING PROTEIN"/>
    <property type="match status" value="1"/>
</dbReference>
<evidence type="ECO:0000259" key="1">
    <source>
        <dbReference type="PROSITE" id="PS50878"/>
    </source>
</evidence>
<dbReference type="PANTHER" id="PTHR24559">
    <property type="entry name" value="TRANSPOSON TY3-I GAG-POL POLYPROTEIN"/>
    <property type="match status" value="1"/>
</dbReference>
<dbReference type="OrthoDB" id="3363652at2759"/>
<dbReference type="Proteomes" id="UP000076154">
    <property type="component" value="Unassembled WGS sequence"/>
</dbReference>
<comment type="caution">
    <text evidence="2">The sequence shown here is derived from an EMBL/GenBank/DDBJ whole genome shotgun (WGS) entry which is preliminary data.</text>
</comment>